<dbReference type="Gene3D" id="3.80.10.10">
    <property type="entry name" value="Ribonuclease Inhibitor"/>
    <property type="match status" value="1"/>
</dbReference>
<evidence type="ECO:0008006" key="5">
    <source>
        <dbReference type="Google" id="ProtNLM"/>
    </source>
</evidence>
<feature type="region of interest" description="Disordered" evidence="2">
    <location>
        <begin position="547"/>
        <end position="585"/>
    </location>
</feature>
<dbReference type="SUPFAM" id="SSF52047">
    <property type="entry name" value="RNI-like"/>
    <property type="match status" value="1"/>
</dbReference>
<gene>
    <name evidence="3" type="ORF">DFP72DRAFT_1163749</name>
</gene>
<dbReference type="OrthoDB" id="3172239at2759"/>
<dbReference type="EMBL" id="JACGCI010000005">
    <property type="protein sequence ID" value="KAF6763834.1"/>
    <property type="molecule type" value="Genomic_DNA"/>
</dbReference>
<dbReference type="AlphaFoldDB" id="A0A8H6MFD4"/>
<proteinExistence type="predicted"/>
<organism evidence="3 4">
    <name type="scientific">Ephemerocybe angulata</name>
    <dbReference type="NCBI Taxonomy" id="980116"/>
    <lineage>
        <taxon>Eukaryota</taxon>
        <taxon>Fungi</taxon>
        <taxon>Dikarya</taxon>
        <taxon>Basidiomycota</taxon>
        <taxon>Agaricomycotina</taxon>
        <taxon>Agaricomycetes</taxon>
        <taxon>Agaricomycetidae</taxon>
        <taxon>Agaricales</taxon>
        <taxon>Agaricineae</taxon>
        <taxon>Psathyrellaceae</taxon>
        <taxon>Ephemerocybe</taxon>
    </lineage>
</organism>
<protein>
    <recommendedName>
        <fullName evidence="5">F-box domain-containing protein</fullName>
    </recommendedName>
</protein>
<keyword evidence="1" id="KW-0175">Coiled coil</keyword>
<comment type="caution">
    <text evidence="3">The sequence shown here is derived from an EMBL/GenBank/DDBJ whole genome shotgun (WGS) entry which is preliminary data.</text>
</comment>
<evidence type="ECO:0000256" key="1">
    <source>
        <dbReference type="SAM" id="Coils"/>
    </source>
</evidence>
<name>A0A8H6MFD4_9AGAR</name>
<evidence type="ECO:0000313" key="3">
    <source>
        <dbReference type="EMBL" id="KAF6763834.1"/>
    </source>
</evidence>
<reference evidence="3 4" key="1">
    <citation type="submission" date="2020-07" db="EMBL/GenBank/DDBJ databases">
        <title>Comparative genomics of pyrophilous fungi reveals a link between fire events and developmental genes.</title>
        <authorList>
            <consortium name="DOE Joint Genome Institute"/>
            <person name="Steindorff A.S."/>
            <person name="Carver A."/>
            <person name="Calhoun S."/>
            <person name="Stillman K."/>
            <person name="Liu H."/>
            <person name="Lipzen A."/>
            <person name="Pangilinan J."/>
            <person name="Labutti K."/>
            <person name="Bruns T.D."/>
            <person name="Grigoriev I.V."/>
        </authorList>
    </citation>
    <scope>NUCLEOTIDE SEQUENCE [LARGE SCALE GENOMIC DNA]</scope>
    <source>
        <strain evidence="3 4">CBS 144469</strain>
    </source>
</reference>
<feature type="coiled-coil region" evidence="1">
    <location>
        <begin position="17"/>
        <end position="44"/>
    </location>
</feature>
<dbReference type="Proteomes" id="UP000521943">
    <property type="component" value="Unassembled WGS sequence"/>
</dbReference>
<evidence type="ECO:0000256" key="2">
    <source>
        <dbReference type="SAM" id="MobiDB-lite"/>
    </source>
</evidence>
<dbReference type="InterPro" id="IPR032675">
    <property type="entry name" value="LRR_dom_sf"/>
</dbReference>
<accession>A0A8H6MFD4</accession>
<keyword evidence="4" id="KW-1185">Reference proteome</keyword>
<evidence type="ECO:0000313" key="4">
    <source>
        <dbReference type="Proteomes" id="UP000521943"/>
    </source>
</evidence>
<dbReference type="Gene3D" id="1.20.1280.50">
    <property type="match status" value="1"/>
</dbReference>
<sequence>MPVPAQSVGNPHVSASRQRLVVRMREVEEDLQNLKRSYNALSATNSIPPEILSNIFIIHNASIIQTYPATTFQREAFSWIYVAHVCHHWREVALNCGALWSNLLFLKPSLTETMLTRSKNSPLTVKLLGHNNPIFEPSLSKILSQTHRLRSVNLSGNVKDTLLSNASGSAPLLEELTLEAFGNLSSKIPMAFLQGGAPSLKAMNLKGIDIPFWGSLPLGPNLTHLRLDLMSLQHAHRPSASAFMKSLEELPLLQLLSLSGSLPIDTYPKWTSTSSPPIFRNLRDLFIDDTFSALSQFVQAEAIKIPKTAMVAITLDYSFQNPEAIGRFLLELRERWEGLKAPIPGLAIFKTFEPGHLHDDDFGFNIYLDPSSDLFRRDRPDFIFNFSNTTDTLTCGEVFKAFVEELDLSHVQTLRISEGMSPLTANEWRMVCTDLKALKTVIFETSDVSDFLGQLGKVPTNIDSTIPVTAPFPSLSKLVFHCLNFLQYFDTGSHFTSALISALKRQQEASHLPVKLEILACNGFNHTQHKKVCKSLPNLGFLWDNYEDDCDEDDEEDDDNEGEGEWEDEDDDDSDIEDDSEEDEA</sequence>